<proteinExistence type="predicted"/>
<accession>A0AC34F3S1</accession>
<name>A0AC34F3S1_9BILA</name>
<evidence type="ECO:0000313" key="2">
    <source>
        <dbReference type="WBParaSite" id="ES5_v2.g11537.t1"/>
    </source>
</evidence>
<reference evidence="2" key="1">
    <citation type="submission" date="2022-11" db="UniProtKB">
        <authorList>
            <consortium name="WormBaseParasite"/>
        </authorList>
    </citation>
    <scope>IDENTIFICATION</scope>
</reference>
<protein>
    <submittedName>
        <fullName evidence="2">U3 small nucleolar RNA-associated protein 20 N-terminal domain-containing protein</fullName>
    </submittedName>
</protein>
<dbReference type="WBParaSite" id="ES5_v2.g11537.t1">
    <property type="protein sequence ID" value="ES5_v2.g11537.t1"/>
    <property type="gene ID" value="ES5_v2.g11537"/>
</dbReference>
<dbReference type="Proteomes" id="UP000887579">
    <property type="component" value="Unplaced"/>
</dbReference>
<sequence length="1098" mass="126921">MGKRTLVADTNEKQFKYVSFTDQISRISADTISTRLKLPGEVYEHETYFYQAVAKWNDLDYGDDYKAFLDDIPYGELATYAQLLHYQNQIVDALRHHLLIPGSKACITLLELSVALIRDLNDDFYPHLWDYFDTIMILLDRSRHEIDILETGFKILAIIFQMHWRSIVTSLRKTFVRFSNLFGSNAHYIRRFAAEAFSFLLRKSSSIPKLTQFLYEKSAEEDDKNIKDGVVQLLFNGIKGTHKQFHSKTNELLTGYVESALELDDGHVRDTALEILLEVMKLCVHWAKVEYSKNVTEVLLRLLSEQLSKKSAESNIKLLLNLFAPWVTERHGKNFGHPVELFDILKLISAKQNLSQLDYVYLSLIAKTLITYSSKFTDPAAIRQVISGSAKNYLSSINVASVSSVFSFFTELIDLNIFDIWCVSSVGDIVNFVLKQNADDEILKPIVKFFATYCIKRKPFLEEITEQRKLFFDVAPFAKLRDIISEKASNAHVAQDELSLHSLVVYPWLWRPTEKPNCLLEMSAAMKNLLQSGNLSSTLRLITYLTTYSLSLVQPSEIKSITVDQILQFLQKQDVTDEVTLRTAYLLLSNNDQIDSVDHLSYLEEFAKALESCYVCPSGIIRRLALKILQKFDSYLKHGSTNDEGKYTEAESVFKILLDIEESPANIQTYRRRAALIRRVNYKLFDRMMPEGASTLLKQLPLKLVISQLFEKFTLLWPSVHEAVNFFSSSMPNNLFWEVYQNIINLTTAKINGAEENDVEIENSSIFGFLRKTVGDYDNFRIQIFKMMKQFVGVVERNNKEVVDTLINLYRDEYLPVSPGYKKLVDLRKHEDVVEIDHADETETNKDEKFVENKENVESSDEEELENDKEKIEVEKMEEGSEDEIHQDNTVMESNAARHAPRNVRRKKAIEALRTLLETFARFSNPKNVKREPELKDIYNELFKCDQDTLRQVAFHCIVAYRYTFLVPYVDYFAKLLDSKQFREGLVLFSINEENSVVQGGHREELMPYLLKILYGSLSSYVMVRAVARRNAVLTYLGGFQSNEIQYFFAIMFGQLLDYIKINKFSTNLDQLCESITVNYDPSNTLSPKKLKRLVYFL</sequence>
<organism evidence="1 2">
    <name type="scientific">Panagrolaimus sp. ES5</name>
    <dbReference type="NCBI Taxonomy" id="591445"/>
    <lineage>
        <taxon>Eukaryota</taxon>
        <taxon>Metazoa</taxon>
        <taxon>Ecdysozoa</taxon>
        <taxon>Nematoda</taxon>
        <taxon>Chromadorea</taxon>
        <taxon>Rhabditida</taxon>
        <taxon>Tylenchina</taxon>
        <taxon>Panagrolaimomorpha</taxon>
        <taxon>Panagrolaimoidea</taxon>
        <taxon>Panagrolaimidae</taxon>
        <taxon>Panagrolaimus</taxon>
    </lineage>
</organism>
<evidence type="ECO:0000313" key="1">
    <source>
        <dbReference type="Proteomes" id="UP000887579"/>
    </source>
</evidence>